<dbReference type="Pfam" id="PF13186">
    <property type="entry name" value="SPASM"/>
    <property type="match status" value="1"/>
</dbReference>
<dbReference type="InterPro" id="IPR006638">
    <property type="entry name" value="Elp3/MiaA/NifB-like_rSAM"/>
</dbReference>
<organism evidence="6 7">
    <name type="scientific">Ruminiclostridium herbifermentans</name>
    <dbReference type="NCBI Taxonomy" id="2488810"/>
    <lineage>
        <taxon>Bacteria</taxon>
        <taxon>Bacillati</taxon>
        <taxon>Bacillota</taxon>
        <taxon>Clostridia</taxon>
        <taxon>Eubacteriales</taxon>
        <taxon>Oscillospiraceae</taxon>
        <taxon>Ruminiclostridium</taxon>
    </lineage>
</organism>
<keyword evidence="2" id="KW-0479">Metal-binding</keyword>
<dbReference type="SUPFAM" id="SSF102114">
    <property type="entry name" value="Radical SAM enzymes"/>
    <property type="match status" value="1"/>
</dbReference>
<dbReference type="Proteomes" id="UP000306409">
    <property type="component" value="Chromosome"/>
</dbReference>
<evidence type="ECO:0000256" key="2">
    <source>
        <dbReference type="ARBA" id="ARBA00022723"/>
    </source>
</evidence>
<reference evidence="6 7" key="1">
    <citation type="submission" date="2020-09" db="EMBL/GenBank/DDBJ databases">
        <title>Characterization and genome sequencing of Ruminiclostridium sp. nov. MA18.</title>
        <authorList>
            <person name="Rettenmaier R."/>
            <person name="Kowollik M.-L."/>
            <person name="Liebl W."/>
            <person name="Zverlov V."/>
        </authorList>
    </citation>
    <scope>NUCLEOTIDE SEQUENCE [LARGE SCALE GENOMIC DNA]</scope>
    <source>
        <strain evidence="6 7">MA18</strain>
    </source>
</reference>
<dbReference type="InterPro" id="IPR058240">
    <property type="entry name" value="rSAM_sf"/>
</dbReference>
<keyword evidence="7" id="KW-1185">Reference proteome</keyword>
<dbReference type="InterPro" id="IPR013785">
    <property type="entry name" value="Aldolase_TIM"/>
</dbReference>
<evidence type="ECO:0000256" key="3">
    <source>
        <dbReference type="ARBA" id="ARBA00023004"/>
    </source>
</evidence>
<keyword evidence="4" id="KW-0411">Iron-sulfur</keyword>
<dbReference type="SFLD" id="SFLDG01067">
    <property type="entry name" value="SPASM/twitch_domain_containing"/>
    <property type="match status" value="1"/>
</dbReference>
<dbReference type="PROSITE" id="PS51918">
    <property type="entry name" value="RADICAL_SAM"/>
    <property type="match status" value="1"/>
</dbReference>
<dbReference type="PANTHER" id="PTHR11228">
    <property type="entry name" value="RADICAL SAM DOMAIN PROTEIN"/>
    <property type="match status" value="1"/>
</dbReference>
<evidence type="ECO:0000259" key="5">
    <source>
        <dbReference type="PROSITE" id="PS51918"/>
    </source>
</evidence>
<feature type="domain" description="Radical SAM core" evidence="5">
    <location>
        <begin position="131"/>
        <end position="351"/>
    </location>
</feature>
<dbReference type="Gene3D" id="3.20.20.70">
    <property type="entry name" value="Aldolase class I"/>
    <property type="match status" value="1"/>
</dbReference>
<dbReference type="KEGG" id="rher:EHE19_016330"/>
<proteinExistence type="predicted"/>
<sequence length="482" mass="55256">MKNEINYKEYYEEIKNQYPVINEGVRLHFWPDKTCVSARAPDHKSKIRLYNSSTITVNSNAIKLLELCDGIRTTQQIVDNIRNMDGINDNSLEEKITKFLYNASNEYSHISFLPARAKERVDLVSTGSKEHYFPTHFVLEPTNSCNLKCKHCYRLNGQYEKQELSLDEIKDVIDQMNNLGAFVVEVTGGECTLHKNFTEIIEYAYPRMNVLGVLTNGMNINEEMVEKLNPYKDKLLWSISLDSCDEQYHDSFRGIKGAFNKTCEGIRLLAKNDHCVRVSMSITSDNIDHIKDTIDFAHNDLKVLTFGYSSILPFGRGADLNNIGFSYEEILKIIDVRKYAEKYPGFVNFYEEGKLKNTLEHSKNCGVGWRSIVIGPNGNVRPCVMIDEEMINFGNIRDERIEDIVKKEIVKKLRNIEMPTEKSCDSCTRVSYCKGCIHRAMGANMERLDKGENQCAWAEKNNVLDYIKNIHTNSCANKSCGL</sequence>
<accession>A0A4U7J5R4</accession>
<dbReference type="GO" id="GO:0046872">
    <property type="term" value="F:metal ion binding"/>
    <property type="evidence" value="ECO:0007669"/>
    <property type="project" value="UniProtKB-KW"/>
</dbReference>
<dbReference type="OrthoDB" id="1740125at2"/>
<dbReference type="EMBL" id="CP061336">
    <property type="protein sequence ID" value="QNU66414.1"/>
    <property type="molecule type" value="Genomic_DNA"/>
</dbReference>
<keyword evidence="1" id="KW-0949">S-adenosyl-L-methionine</keyword>
<dbReference type="RefSeq" id="WP_137699199.1">
    <property type="nucleotide sequence ID" value="NZ_CP061336.1"/>
</dbReference>
<dbReference type="PANTHER" id="PTHR11228:SF7">
    <property type="entry name" value="PQQA PEPTIDE CYCLASE"/>
    <property type="match status" value="1"/>
</dbReference>
<evidence type="ECO:0000256" key="4">
    <source>
        <dbReference type="ARBA" id="ARBA00023014"/>
    </source>
</evidence>
<dbReference type="InterPro" id="IPR050377">
    <property type="entry name" value="Radical_SAM_PqqE_MftC-like"/>
</dbReference>
<protein>
    <submittedName>
        <fullName evidence="6">Radical SAM protein</fullName>
    </submittedName>
</protein>
<dbReference type="SFLD" id="SFLDS00029">
    <property type="entry name" value="Radical_SAM"/>
    <property type="match status" value="1"/>
</dbReference>
<dbReference type="GO" id="GO:0051536">
    <property type="term" value="F:iron-sulfur cluster binding"/>
    <property type="evidence" value="ECO:0007669"/>
    <property type="project" value="UniProtKB-KW"/>
</dbReference>
<name>A0A4U7J5R4_9FIRM</name>
<dbReference type="AlphaFoldDB" id="A0A4U7J5R4"/>
<dbReference type="GO" id="GO:0003824">
    <property type="term" value="F:catalytic activity"/>
    <property type="evidence" value="ECO:0007669"/>
    <property type="project" value="InterPro"/>
</dbReference>
<dbReference type="SFLD" id="SFLDG01386">
    <property type="entry name" value="main_SPASM_domain-containing"/>
    <property type="match status" value="1"/>
</dbReference>
<evidence type="ECO:0000313" key="6">
    <source>
        <dbReference type="EMBL" id="QNU66414.1"/>
    </source>
</evidence>
<evidence type="ECO:0000256" key="1">
    <source>
        <dbReference type="ARBA" id="ARBA00022691"/>
    </source>
</evidence>
<keyword evidence="3" id="KW-0408">Iron</keyword>
<dbReference type="InterPro" id="IPR007197">
    <property type="entry name" value="rSAM"/>
</dbReference>
<gene>
    <name evidence="6" type="ORF">EHE19_016330</name>
</gene>
<dbReference type="NCBIfam" id="TIGR04085">
    <property type="entry name" value="rSAM_more_4Fe4S"/>
    <property type="match status" value="1"/>
</dbReference>
<dbReference type="CDD" id="cd01335">
    <property type="entry name" value="Radical_SAM"/>
    <property type="match status" value="1"/>
</dbReference>
<dbReference type="Pfam" id="PF04055">
    <property type="entry name" value="Radical_SAM"/>
    <property type="match status" value="1"/>
</dbReference>
<dbReference type="SMART" id="SM00729">
    <property type="entry name" value="Elp3"/>
    <property type="match status" value="1"/>
</dbReference>
<evidence type="ECO:0000313" key="7">
    <source>
        <dbReference type="Proteomes" id="UP000306409"/>
    </source>
</evidence>
<dbReference type="InterPro" id="IPR023885">
    <property type="entry name" value="4Fe4S-binding_SPASM_dom"/>
</dbReference>